<dbReference type="GO" id="GO:0009055">
    <property type="term" value="F:electron transfer activity"/>
    <property type="evidence" value="ECO:0007669"/>
    <property type="project" value="InterPro"/>
</dbReference>
<dbReference type="InterPro" id="IPR032033">
    <property type="entry name" value="Cytochrome_P460"/>
</dbReference>
<keyword evidence="1" id="KW-1133">Transmembrane helix</keyword>
<organism evidence="3 4">
    <name type="scientific">Mucilaginibacter celer</name>
    <dbReference type="NCBI Taxonomy" id="2305508"/>
    <lineage>
        <taxon>Bacteria</taxon>
        <taxon>Pseudomonadati</taxon>
        <taxon>Bacteroidota</taxon>
        <taxon>Sphingobacteriia</taxon>
        <taxon>Sphingobacteriales</taxon>
        <taxon>Sphingobacteriaceae</taxon>
        <taxon>Mucilaginibacter</taxon>
    </lineage>
</organism>
<dbReference type="GO" id="GO:0020037">
    <property type="term" value="F:heme binding"/>
    <property type="evidence" value="ECO:0007669"/>
    <property type="project" value="InterPro"/>
</dbReference>
<name>A0A494VUW1_9SPHI</name>
<dbReference type="Pfam" id="PF16694">
    <property type="entry name" value="Cytochrome_P460"/>
    <property type="match status" value="1"/>
</dbReference>
<feature type="transmembrane region" description="Helical" evidence="1">
    <location>
        <begin position="7"/>
        <end position="26"/>
    </location>
</feature>
<evidence type="ECO:0000313" key="3">
    <source>
        <dbReference type="EMBL" id="AYL99376.1"/>
    </source>
</evidence>
<dbReference type="OrthoDB" id="196738at2"/>
<protein>
    <submittedName>
        <fullName evidence="3">Cytochrome P460</fullName>
    </submittedName>
</protein>
<keyword evidence="4" id="KW-1185">Reference proteome</keyword>
<keyword evidence="1" id="KW-0812">Transmembrane</keyword>
<keyword evidence="1" id="KW-0472">Membrane</keyword>
<sequence length="315" mass="35634">MSLFKKETFVSIGLILLIIFISIQFLRPEIKKRPVTGDIPVPANVKAIFKRACYDCHSNETELGWADQIVPVYWLVARHINTARAHLNFSEWDKLTPAEQKTKLWEAINHAALGAMPRPNYTFIHPSAKVSAADVATLKNYLAGLVDHKPSDTAKVNADALQYQRWIRGDQKITALPVALNGISYDPDYKNWQPLSTSDRFESGTMRVIFGNDIAVQAVKNNHTRPWPDGTRIAKALWTQIIDTAGNTRTGAFVQLDLMIKNTKKYRSTGGWGFARFKTLKMVPYGKTISFASECINCHRPMKDEDYVFTIPIKH</sequence>
<dbReference type="RefSeq" id="WP_119411661.1">
    <property type="nucleotide sequence ID" value="NZ_CP032869.1"/>
</dbReference>
<feature type="domain" description="Haem-binding" evidence="2">
    <location>
        <begin position="17"/>
        <end position="146"/>
    </location>
</feature>
<dbReference type="EMBL" id="CP032869">
    <property type="protein sequence ID" value="AYL99376.1"/>
    <property type="molecule type" value="Genomic_DNA"/>
</dbReference>
<accession>A0A494VUW1</accession>
<dbReference type="CDD" id="cd20753">
    <property type="entry name" value="cyt_P460_Mc-like"/>
    <property type="match status" value="1"/>
</dbReference>
<proteinExistence type="predicted"/>
<dbReference type="SMART" id="SM01235">
    <property type="entry name" value="Haem_bd"/>
    <property type="match status" value="1"/>
</dbReference>
<evidence type="ECO:0000259" key="2">
    <source>
        <dbReference type="SMART" id="SM01235"/>
    </source>
</evidence>
<dbReference type="AlphaFoldDB" id="A0A494VUW1"/>
<dbReference type="InterPro" id="IPR036909">
    <property type="entry name" value="Cyt_c-like_dom_sf"/>
</dbReference>
<reference evidence="3 4" key="1">
    <citation type="submission" date="2018-10" db="EMBL/GenBank/DDBJ databases">
        <title>Genome sequencing of Mucilaginibacter sp. HYN0043.</title>
        <authorList>
            <person name="Kim M."/>
            <person name="Yi H."/>
        </authorList>
    </citation>
    <scope>NUCLEOTIDE SEQUENCE [LARGE SCALE GENOMIC DNA]</scope>
    <source>
        <strain evidence="3 4">HYN0043</strain>
    </source>
</reference>
<dbReference type="Gene3D" id="3.50.70.20">
    <property type="entry name" value="Cytochrome P460"/>
    <property type="match status" value="1"/>
</dbReference>
<dbReference type="InterPro" id="IPR025992">
    <property type="entry name" value="Haem-bd"/>
</dbReference>
<dbReference type="SUPFAM" id="SSF46626">
    <property type="entry name" value="Cytochrome c"/>
    <property type="match status" value="1"/>
</dbReference>
<dbReference type="KEGG" id="muh:HYN43_008690"/>
<dbReference type="Proteomes" id="UP000270046">
    <property type="component" value="Chromosome"/>
</dbReference>
<dbReference type="Pfam" id="PF14376">
    <property type="entry name" value="Haem_bd"/>
    <property type="match status" value="1"/>
</dbReference>
<evidence type="ECO:0000313" key="4">
    <source>
        <dbReference type="Proteomes" id="UP000270046"/>
    </source>
</evidence>
<evidence type="ECO:0000256" key="1">
    <source>
        <dbReference type="SAM" id="Phobius"/>
    </source>
</evidence>
<dbReference type="InterPro" id="IPR038142">
    <property type="entry name" value="Cytochrome_P460_sp"/>
</dbReference>
<gene>
    <name evidence="3" type="ORF">HYN43_008690</name>
</gene>